<keyword evidence="3" id="KW-1185">Reference proteome</keyword>
<name>A0A8H4NTB2_9HYPO</name>
<evidence type="ECO:0000256" key="1">
    <source>
        <dbReference type="SAM" id="MobiDB-lite"/>
    </source>
</evidence>
<gene>
    <name evidence="2" type="ORF">F53441_9441</name>
</gene>
<dbReference type="AlphaFoldDB" id="A0A8H4NTB2"/>
<dbReference type="OrthoDB" id="5095713at2759"/>
<proteinExistence type="predicted"/>
<reference evidence="2" key="1">
    <citation type="submission" date="2020-01" db="EMBL/GenBank/DDBJ databases">
        <title>Identification and distribution of gene clusters putatively required for synthesis of sphingolipid metabolism inhibitors in phylogenetically diverse species of the filamentous fungus Fusarium.</title>
        <authorList>
            <person name="Kim H.-S."/>
            <person name="Busman M."/>
            <person name="Brown D.W."/>
            <person name="Divon H."/>
            <person name="Uhlig S."/>
            <person name="Proctor R.H."/>
        </authorList>
    </citation>
    <scope>NUCLEOTIDE SEQUENCE</scope>
    <source>
        <strain evidence="2">NRRL 53441</strain>
    </source>
</reference>
<organism evidence="2 3">
    <name type="scientific">Fusarium austroafricanum</name>
    <dbReference type="NCBI Taxonomy" id="2364996"/>
    <lineage>
        <taxon>Eukaryota</taxon>
        <taxon>Fungi</taxon>
        <taxon>Dikarya</taxon>
        <taxon>Ascomycota</taxon>
        <taxon>Pezizomycotina</taxon>
        <taxon>Sordariomycetes</taxon>
        <taxon>Hypocreomycetidae</taxon>
        <taxon>Hypocreales</taxon>
        <taxon>Nectriaceae</taxon>
        <taxon>Fusarium</taxon>
        <taxon>Fusarium concolor species complex</taxon>
    </lineage>
</organism>
<sequence length="737" mass="81920">MATSKGLTVPRGNDGGLQSPPGSVSNSSTYSLLNLLPSGPDLRAAFRELITQLVHERQELSPSDLTRWQNNREHLARLIWNHTARPYQMRQDTSYEARLVGERKVVFIGCKTRNARNEVKSILGDCGAIDFIRGVLHFDDIHVDMKFKGHLSKAAMPSGSTSRGQNHPKWPMLGMHADVPISEDIPGLVRDVSRYSTTLGGVILVDGKPYGLATGCPFARGEGAERDNGEVVVHSYSGFESPWTPSEARQLIRERNEQCHLSPAADWALITLHEDMIAPNTMIPVEHIDGWPWPSQEIELELFVQGVVNEKDLAPIPTREKDRLACLTFSKTSSVPFPGFIAPSTSIIMLDSTLFTVLRIDMLVPLEFGDSGSWVVVGNKVCGVIIAGSGRPYELPPDDEQLSESHVFSAYMLPMKDVLESISKTLDLDVSLPTLADYRIDYLQRHSGRWDPSTLPSRHLDMEFLLCQQKHVRRKGKTEAFDFDVKGRKTTLGLPFPQKLSWHTRYILEGSIGLRVMGISKPATPSLQQLQAFIYCIVSGFKGKDLKHLYLLFNAGSRVENAAPTSESWLKAPPPRLSSLHRLGRSLREWTSGKKDVLDLSNVDTALDLSGVSATWTHSVTTTTRILTLLQKIYVSDKKQILVYSGQDASWIASYAYVVLGLVVNCREIDTNGVRFSYLVGLAESQMQLSPRVDVVVYFGDQSMTGDMCEIVDRIDVGRGVFAHPGSISRRPENPVQ</sequence>
<dbReference type="Proteomes" id="UP000605986">
    <property type="component" value="Unassembled WGS sequence"/>
</dbReference>
<protein>
    <submittedName>
        <fullName evidence="2">Uncharacterized protein</fullName>
    </submittedName>
</protein>
<feature type="region of interest" description="Disordered" evidence="1">
    <location>
        <begin position="1"/>
        <end position="25"/>
    </location>
</feature>
<comment type="caution">
    <text evidence="2">The sequence shown here is derived from an EMBL/GenBank/DDBJ whole genome shotgun (WGS) entry which is preliminary data.</text>
</comment>
<dbReference type="EMBL" id="JAADJG010000421">
    <property type="protein sequence ID" value="KAF4446970.1"/>
    <property type="molecule type" value="Genomic_DNA"/>
</dbReference>
<evidence type="ECO:0000313" key="2">
    <source>
        <dbReference type="EMBL" id="KAF4446970.1"/>
    </source>
</evidence>
<evidence type="ECO:0000313" key="3">
    <source>
        <dbReference type="Proteomes" id="UP000605986"/>
    </source>
</evidence>
<accession>A0A8H4NTB2</accession>